<comment type="caution">
    <text evidence="1">The sequence shown here is derived from an EMBL/GenBank/DDBJ whole genome shotgun (WGS) entry which is preliminary data.</text>
</comment>
<evidence type="ECO:0000313" key="1">
    <source>
        <dbReference type="EMBL" id="RJO69811.1"/>
    </source>
</evidence>
<dbReference type="AlphaFoldDB" id="A0A3A4JM27"/>
<dbReference type="EMBL" id="QZFU01000041">
    <property type="protein sequence ID" value="RJO69811.1"/>
    <property type="molecule type" value="Genomic_DNA"/>
</dbReference>
<dbReference type="OrthoDB" id="3848202at2"/>
<gene>
    <name evidence="1" type="ORF">D5S18_28335</name>
</gene>
<name>A0A3A4JM27_9NOCA</name>
<organism evidence="1 2">
    <name type="scientific">Nocardia panacis</name>
    <dbReference type="NCBI Taxonomy" id="2340916"/>
    <lineage>
        <taxon>Bacteria</taxon>
        <taxon>Bacillati</taxon>
        <taxon>Actinomycetota</taxon>
        <taxon>Actinomycetes</taxon>
        <taxon>Mycobacteriales</taxon>
        <taxon>Nocardiaceae</taxon>
        <taxon>Nocardia</taxon>
    </lineage>
</organism>
<sequence length="362" mass="39795">MMSLRTRKPTGKTPWPFILVEGGEKTGKSWAMAELTASDRIGRAFWLDLGEGAADEYAAIPGADYEVIEHNGTYRDIYDQLTEVRTIAAKAAEAGELPVALLIDSMTAEWELLKDWVSERARESKYAKKLLRDDPNAEIKPAMNLWNDAAERHGRLMRLLMTFPGIVVVTARGKEVAALDNQGKPIPGSKDYKVEGHKNLAFDASAWVRLSRDTAPRVIGVRSVHAGIRPGVDKPVPAPSFTLEWLIFDVLKCHPTTAKPREYVQLTPDQAQEAGPVQENSSAAPLPVADRARAAVGRQTARPITEEDEQRANVMRATIERADVNREELQAVWKAAGDLPQALANDIRAMATDRSKTVGTAA</sequence>
<proteinExistence type="predicted"/>
<reference evidence="1 2" key="1">
    <citation type="submission" date="2018-09" db="EMBL/GenBank/DDBJ databases">
        <title>YIM PH21274 draft genome.</title>
        <authorList>
            <person name="Miao C."/>
        </authorList>
    </citation>
    <scope>NUCLEOTIDE SEQUENCE [LARGE SCALE GENOMIC DNA]</scope>
    <source>
        <strain evidence="1 2">YIM PH 21724</strain>
    </source>
</reference>
<protein>
    <submittedName>
        <fullName evidence="1">Uncharacterized protein</fullName>
    </submittedName>
</protein>
<dbReference type="Proteomes" id="UP000266677">
    <property type="component" value="Unassembled WGS sequence"/>
</dbReference>
<keyword evidence="2" id="KW-1185">Reference proteome</keyword>
<evidence type="ECO:0000313" key="2">
    <source>
        <dbReference type="Proteomes" id="UP000266677"/>
    </source>
</evidence>
<accession>A0A3A4JM27</accession>